<sequence>MNIAATMDNWRISDEDAETWLSEIEATAQDTGAFFRISADHAAIFHEGYGAAATSLLITFESMDQACHRPHRLPIGLDLCTADDPSRLVIVAKGRTWFRDAALTTFFTSLHDDQFFSDFERHVFYGAAMGGYGAACYSRYAPDSVVITTEPVATLAPLKAPWEKRFPDQRRRDFNTTDSYAPECAATAASCIILHRDSRAEDVMHASLFNSACQHRLPLRFLRQSAEEHLEGSGALEHIISAALMVCPGDEDLILLKRRIELESLRALRLRRTYEPYLRYLFARLNRDDRAGLLRRLYRHGESVDSVKEFFQRKRQKSEHRE</sequence>
<reference evidence="1" key="1">
    <citation type="submission" date="2020-10" db="EMBL/GenBank/DDBJ databases">
        <title>Paenihalocynthiibacter styelae gen. nov., sp. nov., isolated from stalked sea squirt Styela clava.</title>
        <authorList>
            <person name="Kim Y.-O."/>
            <person name="Yoon J.-H."/>
        </authorList>
    </citation>
    <scope>NUCLEOTIDE SEQUENCE</scope>
    <source>
        <strain evidence="1">MYP1-1</strain>
    </source>
</reference>
<dbReference type="Proteomes" id="UP000640583">
    <property type="component" value="Unassembled WGS sequence"/>
</dbReference>
<dbReference type="RefSeq" id="WP_228849609.1">
    <property type="nucleotide sequence ID" value="NZ_JADCKQ010000012.1"/>
</dbReference>
<proteinExistence type="predicted"/>
<comment type="caution">
    <text evidence="1">The sequence shown here is derived from an EMBL/GenBank/DDBJ whole genome shotgun (WGS) entry which is preliminary data.</text>
</comment>
<protein>
    <recommendedName>
        <fullName evidence="3">Phosphoadenosine phosphosulfate reductase</fullName>
    </recommendedName>
</protein>
<evidence type="ECO:0000313" key="1">
    <source>
        <dbReference type="EMBL" id="MBI1494871.1"/>
    </source>
</evidence>
<accession>A0A8J7ISP9</accession>
<name>A0A8J7ISP9_9RHOB</name>
<evidence type="ECO:0000313" key="2">
    <source>
        <dbReference type="Proteomes" id="UP000640583"/>
    </source>
</evidence>
<organism evidence="1 2">
    <name type="scientific">Halocynthiibacter styelae</name>
    <dbReference type="NCBI Taxonomy" id="2761955"/>
    <lineage>
        <taxon>Bacteria</taxon>
        <taxon>Pseudomonadati</taxon>
        <taxon>Pseudomonadota</taxon>
        <taxon>Alphaproteobacteria</taxon>
        <taxon>Rhodobacterales</taxon>
        <taxon>Paracoccaceae</taxon>
        <taxon>Halocynthiibacter</taxon>
    </lineage>
</organism>
<dbReference type="EMBL" id="JADCKQ010000012">
    <property type="protein sequence ID" value="MBI1494871.1"/>
    <property type="molecule type" value="Genomic_DNA"/>
</dbReference>
<evidence type="ECO:0008006" key="3">
    <source>
        <dbReference type="Google" id="ProtNLM"/>
    </source>
</evidence>
<keyword evidence="2" id="KW-1185">Reference proteome</keyword>
<gene>
    <name evidence="1" type="ORF">H1D41_14600</name>
</gene>
<dbReference type="AlphaFoldDB" id="A0A8J7ISP9"/>